<comment type="caution">
    <text evidence="1">The sequence shown here is derived from an EMBL/GenBank/DDBJ whole genome shotgun (WGS) entry which is preliminary data.</text>
</comment>
<protein>
    <recommendedName>
        <fullName evidence="3">HNH endonuclease</fullName>
    </recommendedName>
</protein>
<keyword evidence="2" id="KW-1185">Reference proteome</keyword>
<accession>A0ABY3FKC6</accession>
<dbReference type="EMBL" id="VLKO01000013">
    <property type="protein sequence ID" value="TWH99657.1"/>
    <property type="molecule type" value="Genomic_DNA"/>
</dbReference>
<proteinExistence type="predicted"/>
<evidence type="ECO:0008006" key="3">
    <source>
        <dbReference type="Google" id="ProtNLM"/>
    </source>
</evidence>
<reference evidence="1 2" key="1">
    <citation type="journal article" date="2015" name="Stand. Genomic Sci.">
        <title>Genomic Encyclopedia of Bacterial and Archaeal Type Strains, Phase III: the genomes of soil and plant-associated and newly described type strains.</title>
        <authorList>
            <person name="Whitman W.B."/>
            <person name="Woyke T."/>
            <person name="Klenk H.P."/>
            <person name="Zhou Y."/>
            <person name="Lilburn T.G."/>
            <person name="Beck B.J."/>
            <person name="De Vos P."/>
            <person name="Vandamme P."/>
            <person name="Eisen J.A."/>
            <person name="Garrity G."/>
            <person name="Hugenholtz P."/>
            <person name="Kyrpides N.C."/>
        </authorList>
    </citation>
    <scope>NUCLEOTIDE SEQUENCE [LARGE SCALE GENOMIC DNA]</scope>
    <source>
        <strain evidence="1 2">CGMCC 1.6847</strain>
    </source>
</reference>
<name>A0ABY3FKC6_9FLAO</name>
<organism evidence="1 2">
    <name type="scientific">Flavobacterium tiangeerense</name>
    <dbReference type="NCBI Taxonomy" id="459471"/>
    <lineage>
        <taxon>Bacteria</taxon>
        <taxon>Pseudomonadati</taxon>
        <taxon>Bacteroidota</taxon>
        <taxon>Flavobacteriia</taxon>
        <taxon>Flavobacteriales</taxon>
        <taxon>Flavobacteriaceae</taxon>
        <taxon>Flavobacterium</taxon>
    </lineage>
</organism>
<sequence>MSIIECVFCKELKPKSKEHIIPIWLQKKIIGNVNWNYEGTHRSSLLIELSKRKHTGDSLVFGKVCNNCNNGWMSKLETDFIPLFSNLNYDNSSILRLSKIERFIISLWCFKTAIVINAGSNYRKIVPNEQFEFIYKYKNLPKNVKVDVSFVDNNHKIFWQQTQIMFHLRENSNQLNRNYVITTQLDSLAFRVSWLESAKENDRDIKFNENAKTLRIWPYKKNSKLNPKSKFDNLESFANDIFSDKK</sequence>
<evidence type="ECO:0000313" key="1">
    <source>
        <dbReference type="EMBL" id="TWH99657.1"/>
    </source>
</evidence>
<evidence type="ECO:0000313" key="2">
    <source>
        <dbReference type="Proteomes" id="UP000317519"/>
    </source>
</evidence>
<gene>
    <name evidence="1" type="ORF">IQ05_02997</name>
</gene>
<dbReference type="Proteomes" id="UP000317519">
    <property type="component" value="Unassembled WGS sequence"/>
</dbReference>
<dbReference type="RefSeq" id="WP_144894050.1">
    <property type="nucleotide sequence ID" value="NZ_VLKO01000013.1"/>
</dbReference>